<dbReference type="InterPro" id="IPR013780">
    <property type="entry name" value="Glyco_hydro_b"/>
</dbReference>
<dbReference type="Pfam" id="PF00128">
    <property type="entry name" value="Alpha-amylase"/>
    <property type="match status" value="1"/>
</dbReference>
<dbReference type="FunFam" id="3.90.400.10:FF:000002">
    <property type="entry name" value="Sucrose isomerase"/>
    <property type="match status" value="1"/>
</dbReference>
<dbReference type="InterPro" id="IPR006047">
    <property type="entry name" value="GH13_cat_dom"/>
</dbReference>
<dbReference type="InterPro" id="IPR045857">
    <property type="entry name" value="O16G_dom_2"/>
</dbReference>
<comment type="similarity">
    <text evidence="1">Belongs to the glycosyl hydrolase 13 family.</text>
</comment>
<dbReference type="AlphaFoldDB" id="A0A9E2KZK8"/>
<dbReference type="GO" id="GO:0008788">
    <property type="term" value="F:alpha,alpha-phosphotrehalase activity"/>
    <property type="evidence" value="ECO:0007669"/>
    <property type="project" value="UniProtKB-UniRule"/>
</dbReference>
<protein>
    <recommendedName>
        <fullName evidence="4">Alpha,alpha-phosphotrehalase</fullName>
        <ecNumber evidence="4">3.2.1.93</ecNumber>
    </recommendedName>
</protein>
<dbReference type="PANTHER" id="PTHR10357:SF217">
    <property type="entry name" value="TREHALOSE-6-PHOSPHATE HYDROLASE"/>
    <property type="match status" value="1"/>
</dbReference>
<dbReference type="SMART" id="SM00642">
    <property type="entry name" value="Aamy"/>
    <property type="match status" value="1"/>
</dbReference>
<dbReference type="SUPFAM" id="SSF51445">
    <property type="entry name" value="(Trans)glycosidases"/>
    <property type="match status" value="1"/>
</dbReference>
<keyword evidence="2 6" id="KW-0378">Hydrolase</keyword>
<reference evidence="6" key="2">
    <citation type="submission" date="2021-04" db="EMBL/GenBank/DDBJ databases">
        <authorList>
            <person name="Gilroy R."/>
        </authorList>
    </citation>
    <scope>NUCLEOTIDE SEQUENCE</scope>
    <source>
        <strain evidence="6">A6-441</strain>
    </source>
</reference>
<dbReference type="EC" id="3.2.1.93" evidence="4"/>
<organism evidence="6 7">
    <name type="scientific">Candidatus Fusobacterium pullicola</name>
    <dbReference type="NCBI Taxonomy" id="2838601"/>
    <lineage>
        <taxon>Bacteria</taxon>
        <taxon>Fusobacteriati</taxon>
        <taxon>Fusobacteriota</taxon>
        <taxon>Fusobacteriia</taxon>
        <taxon>Fusobacteriales</taxon>
        <taxon>Fusobacteriaceae</taxon>
        <taxon>Fusobacterium</taxon>
    </lineage>
</organism>
<dbReference type="Gene3D" id="2.60.40.1180">
    <property type="entry name" value="Golgi alpha-mannosidase II"/>
    <property type="match status" value="1"/>
</dbReference>
<dbReference type="GO" id="GO:0004556">
    <property type="term" value="F:alpha-amylase activity"/>
    <property type="evidence" value="ECO:0007669"/>
    <property type="project" value="TreeGrafter"/>
</dbReference>
<dbReference type="InterPro" id="IPR056300">
    <property type="entry name" value="SusG-like_C"/>
</dbReference>
<dbReference type="NCBIfam" id="TIGR02403">
    <property type="entry name" value="trehalose_treC"/>
    <property type="match status" value="1"/>
</dbReference>
<dbReference type="GO" id="GO:0005737">
    <property type="term" value="C:cytoplasm"/>
    <property type="evidence" value="ECO:0007669"/>
    <property type="project" value="UniProtKB-UniRule"/>
</dbReference>
<feature type="domain" description="Glycosyl hydrolase family 13 catalytic" evidence="5">
    <location>
        <begin position="10"/>
        <end position="411"/>
    </location>
</feature>
<dbReference type="Gene3D" id="3.20.20.80">
    <property type="entry name" value="Glycosidases"/>
    <property type="match status" value="1"/>
</dbReference>
<name>A0A9E2KZK8_9FUSO</name>
<dbReference type="InterPro" id="IPR017853">
    <property type="entry name" value="GH"/>
</dbReference>
<evidence type="ECO:0000313" key="6">
    <source>
        <dbReference type="EMBL" id="MBU3842481.1"/>
    </source>
</evidence>
<gene>
    <name evidence="6" type="primary">treC</name>
    <name evidence="6" type="ORF">IAA47_05795</name>
</gene>
<dbReference type="NCBIfam" id="NF008183">
    <property type="entry name" value="PRK10933.1"/>
    <property type="match status" value="1"/>
</dbReference>
<evidence type="ECO:0000259" key="5">
    <source>
        <dbReference type="SMART" id="SM00642"/>
    </source>
</evidence>
<dbReference type="Proteomes" id="UP000724657">
    <property type="component" value="Unassembled WGS sequence"/>
</dbReference>
<evidence type="ECO:0000313" key="7">
    <source>
        <dbReference type="Proteomes" id="UP000724657"/>
    </source>
</evidence>
<accession>A0A9E2KZK8</accession>
<evidence type="ECO:0000256" key="3">
    <source>
        <dbReference type="ARBA" id="ARBA00023295"/>
    </source>
</evidence>
<dbReference type="CDD" id="cd11333">
    <property type="entry name" value="AmyAc_SI_OligoGlu_DGase"/>
    <property type="match status" value="1"/>
</dbReference>
<dbReference type="PANTHER" id="PTHR10357">
    <property type="entry name" value="ALPHA-AMYLASE FAMILY MEMBER"/>
    <property type="match status" value="1"/>
</dbReference>
<dbReference type="InterPro" id="IPR012769">
    <property type="entry name" value="Trehalose_TreC"/>
</dbReference>
<comment type="caution">
    <text evidence="6">The sequence shown here is derived from an EMBL/GenBank/DDBJ whole genome shotgun (WGS) entry which is preliminary data.</text>
</comment>
<evidence type="ECO:0000256" key="1">
    <source>
        <dbReference type="ARBA" id="ARBA00008061"/>
    </source>
</evidence>
<proteinExistence type="inferred from homology"/>
<dbReference type="SUPFAM" id="SSF51011">
    <property type="entry name" value="Glycosyl hydrolase domain"/>
    <property type="match status" value="1"/>
</dbReference>
<dbReference type="EMBL" id="JAHLFN010000056">
    <property type="protein sequence ID" value="MBU3842481.1"/>
    <property type="molecule type" value="Genomic_DNA"/>
</dbReference>
<dbReference type="Pfam" id="PF23915">
    <property type="entry name" value="SusG_C"/>
    <property type="match status" value="1"/>
</dbReference>
<reference evidence="6" key="1">
    <citation type="journal article" date="2021" name="PeerJ">
        <title>Extensive microbial diversity within the chicken gut microbiome revealed by metagenomics and culture.</title>
        <authorList>
            <person name="Gilroy R."/>
            <person name="Ravi A."/>
            <person name="Getino M."/>
            <person name="Pursley I."/>
            <person name="Horton D.L."/>
            <person name="Alikhan N.F."/>
            <person name="Baker D."/>
            <person name="Gharbi K."/>
            <person name="Hall N."/>
            <person name="Watson M."/>
            <person name="Adriaenssens E.M."/>
            <person name="Foster-Nyarko E."/>
            <person name="Jarju S."/>
            <person name="Secka A."/>
            <person name="Antonio M."/>
            <person name="Oren A."/>
            <person name="Chaudhuri R.R."/>
            <person name="La Ragione R."/>
            <person name="Hildebrand F."/>
            <person name="Pallen M.J."/>
        </authorList>
    </citation>
    <scope>NUCLEOTIDE SEQUENCE</scope>
    <source>
        <strain evidence="6">A6-441</strain>
    </source>
</reference>
<evidence type="ECO:0000256" key="2">
    <source>
        <dbReference type="ARBA" id="ARBA00022801"/>
    </source>
</evidence>
<dbReference type="GO" id="GO:0005993">
    <property type="term" value="P:trehalose catabolic process"/>
    <property type="evidence" value="ECO:0007669"/>
    <property type="project" value="InterPro"/>
</dbReference>
<dbReference type="Gene3D" id="3.90.400.10">
    <property type="entry name" value="Oligo-1,6-glucosidase, Domain 2"/>
    <property type="match status" value="1"/>
</dbReference>
<evidence type="ECO:0000256" key="4">
    <source>
        <dbReference type="NCBIfam" id="TIGR02403"/>
    </source>
</evidence>
<dbReference type="FunFam" id="3.20.20.80:FF:000014">
    <property type="entry name" value="Alpha,alpha-phosphotrehalase"/>
    <property type="match status" value="1"/>
</dbReference>
<sequence>MNFENKVVYQIYPKSFYDSNNDGIGDLNGITEKLDYIKHLGVDYIWITPFFVSPQKDNGYDVADYCNIDPTYGTMEDFDRLSAEAKKRGIGIMLDMVFNHTSTEHKWFKKALAGEKKYQDFYIFKKGEKNNPPTNWVSKFGGNAWEYVEELESYYLHLFDRTQADLNWENPEVREEIYKVVKFWLDKGVNGFRFDVVNLISKPEKFENDYQGDGRRFYTDGPKIHEYLKGLNQNTFGQKEDIITVGEMSSTSMENCFKYSGKDENELSMVFNFHHLKVDYKNKDKWALQPFDFQELKDILNSWQVGMQEHNAWSALFWCNHDQPRVVSRFGDDKNYWKKSAKMLGTVVHMLRGTPYIYQGEEIGMTNAYFDTISQYKDVESINYHKILMDSGLSDEEAMKIVMERSRDNGRTPMQWSDEINGGFSKGTPWIESIKNYKEINVKNQIDDEDSIFNYYRKLIALRKEHRVIALGKTIPLAENDKNVYMFKRVLENEELLVVTNFYNVECSIELDFEIEGYECILSNNGEKVTLEKNLKLQPYDALVFLKK</sequence>
<keyword evidence="3 6" id="KW-0326">Glycosidase</keyword>